<reference evidence="8" key="1">
    <citation type="journal article" date="2019" name="Plant Biotechnol. J.">
        <title>Genome sequencing of the Australian wild diploid species Gossypium australe highlights disease resistance and delayed gland morphogenesis.</title>
        <authorList>
            <person name="Cai Y."/>
            <person name="Cai X."/>
            <person name="Wang Q."/>
            <person name="Wang P."/>
            <person name="Zhang Y."/>
            <person name="Cai C."/>
            <person name="Xu Y."/>
            <person name="Wang K."/>
            <person name="Zhou Z."/>
            <person name="Wang C."/>
            <person name="Geng S."/>
            <person name="Li B."/>
            <person name="Dong Q."/>
            <person name="Hou Y."/>
            <person name="Wang H."/>
            <person name="Ai P."/>
            <person name="Liu Z."/>
            <person name="Yi F."/>
            <person name="Sun M."/>
            <person name="An G."/>
            <person name="Cheng J."/>
            <person name="Zhang Y."/>
            <person name="Shi Q."/>
            <person name="Xie Y."/>
            <person name="Shi X."/>
            <person name="Chang Y."/>
            <person name="Huang F."/>
            <person name="Chen Y."/>
            <person name="Hong S."/>
            <person name="Mi L."/>
            <person name="Sun Q."/>
            <person name="Zhang L."/>
            <person name="Zhou B."/>
            <person name="Peng R."/>
            <person name="Zhang X."/>
            <person name="Liu F."/>
        </authorList>
    </citation>
    <scope>NUCLEOTIDE SEQUENCE [LARGE SCALE GENOMIC DNA]</scope>
    <source>
        <strain evidence="8">cv. PA1801</strain>
    </source>
</reference>
<keyword evidence="2" id="KW-0539">Nucleus</keyword>
<dbReference type="OrthoDB" id="673795at2759"/>
<feature type="region of interest" description="Disordered" evidence="6">
    <location>
        <begin position="969"/>
        <end position="1041"/>
    </location>
</feature>
<sequence>MASPITPGSGRALSIMPGSRVVKSPLSDETIWKRLKEAGFDEESIKKRDKAALIAYIAKLEAELFEHQHHMGLLILERKELASKYEQIKASAEASEIMQKRDQAAHASALAEAKKREDGLKKSLGVEKECIASIEKALHEMRAESAETKVAAESRLAEARIMIEDAQKKFAEAEVKFHAAKSLQTEASLFQRTAERKLQEVEAREEDLSRRIVLFKNEYVIYIAFPSLCCLHDLSCLVGSEPVKTALVGNGIVWMLDTHSCLAAFVQFDFFLFKESDNYFVPCFSCDTKEKEITLERQSLSERQKIIQQEHERLLDGQASLNQREEYIFSRSQELNQLEKELEASRVDIEQERKALKDEKSKLELTLASLSKREEAITDREVLLSKKEQQLLVSQEKLTNKESDEIRKAIASHETVLRTKKSEFEAELEIKRKMAEDEIEMKRRAWELKEMDINQREDLILEREHDFDVRSRILAEKEKDVTEKSNLIEEREKSVSGFEKELELNKVLLGKEKEEIEKMKLELQKSLSSLEDKRNQVDCAKEKLLAMRSETHELSNLETKLKEELDLVRAQKLELMANADRLQVEKAEFETEWELIDEKREELKKEAMRVHEEREAVLKFLKDERDSLRRERDVMREKHNKDVESLNREREAFMNKMVSEHSDWFNRIQQERAELLLGIETQKRELENFIEKRREELESSLKEREEAFEREKRNQFQHINALKERAEKELEQATLEMKRLDAERIEIKLDRERREREWAELNKSIEELKVQRHKLKQQRELLHADRKEIHAEIEELKKLGDLKAAVDNMMVAQMQCSIVELSRQKAYERKTLKEQTVMQNSGSGSVKNRVVADNGNGFNSPMSKPDGASPSSARFSWIKRCRELIFKNAPDMAQMKPEERSLISDHEDVCLTSAGKLVLSHGCDGQKYKQYGRKPLGFDGEPKVTVEVPSEDEVIKGIHHLESGFEKSNAEKSLVSEEGIQAGRKRRVDSSPSHGTKKRRQTKDASVIEEEDRAHSVNSTEPNSLPDQPVSLSYDQSQGGADETNALVVDKITEILEETLEKKVVVDSSNLGNTDHLQDIVAESMQGIPQSGGMCSLASASGENGGSGDPVIVQEAHLGKVSQGTKPYQPMKDVSEGGTKVEDNVVPKLDENEKIGMRTRSKQKL</sequence>
<feature type="coiled-coil region" evidence="5">
    <location>
        <begin position="513"/>
        <end position="799"/>
    </location>
</feature>
<dbReference type="PANTHER" id="PTHR31908:SF2">
    <property type="entry name" value="PROTEIN CROWDED NUCLEI 4"/>
    <property type="match status" value="1"/>
</dbReference>
<gene>
    <name evidence="7" type="ORF">EPI10_024406</name>
</gene>
<keyword evidence="1 5" id="KW-0175">Coiled coil</keyword>
<evidence type="ECO:0000256" key="2">
    <source>
        <dbReference type="ARBA" id="ARBA00023242"/>
    </source>
</evidence>
<dbReference type="InterPro" id="IPR040418">
    <property type="entry name" value="CRWN"/>
</dbReference>
<dbReference type="AlphaFoldDB" id="A0A5B6VYC6"/>
<evidence type="ECO:0000313" key="8">
    <source>
        <dbReference type="Proteomes" id="UP000325315"/>
    </source>
</evidence>
<evidence type="ECO:0000256" key="4">
    <source>
        <dbReference type="ARBA" id="ARBA00024208"/>
    </source>
</evidence>
<feature type="compositionally biased region" description="Polar residues" evidence="6">
    <location>
        <begin position="1016"/>
        <end position="1039"/>
    </location>
</feature>
<evidence type="ECO:0000256" key="1">
    <source>
        <dbReference type="ARBA" id="ARBA00023054"/>
    </source>
</evidence>
<evidence type="ECO:0000256" key="5">
    <source>
        <dbReference type="SAM" id="Coils"/>
    </source>
</evidence>
<proteinExistence type="inferred from homology"/>
<comment type="subcellular location">
    <subcellularLocation>
        <location evidence="3">Nucleus lamina</location>
    </subcellularLocation>
</comment>
<feature type="coiled-coil region" evidence="5">
    <location>
        <begin position="149"/>
        <end position="218"/>
    </location>
</feature>
<evidence type="ECO:0000256" key="6">
    <source>
        <dbReference type="SAM" id="MobiDB-lite"/>
    </source>
</evidence>
<accession>A0A5B6VYC6</accession>
<dbReference type="EMBL" id="SMMG02000005">
    <property type="protein sequence ID" value="KAA3474083.1"/>
    <property type="molecule type" value="Genomic_DNA"/>
</dbReference>
<organism evidence="7 8">
    <name type="scientific">Gossypium australe</name>
    <dbReference type="NCBI Taxonomy" id="47621"/>
    <lineage>
        <taxon>Eukaryota</taxon>
        <taxon>Viridiplantae</taxon>
        <taxon>Streptophyta</taxon>
        <taxon>Embryophyta</taxon>
        <taxon>Tracheophyta</taxon>
        <taxon>Spermatophyta</taxon>
        <taxon>Magnoliopsida</taxon>
        <taxon>eudicotyledons</taxon>
        <taxon>Gunneridae</taxon>
        <taxon>Pentapetalae</taxon>
        <taxon>rosids</taxon>
        <taxon>malvids</taxon>
        <taxon>Malvales</taxon>
        <taxon>Malvaceae</taxon>
        <taxon>Malvoideae</taxon>
        <taxon>Gossypium</taxon>
    </lineage>
</organism>
<comment type="caution">
    <text evidence="7">The sequence shown here is derived from an EMBL/GenBank/DDBJ whole genome shotgun (WGS) entry which is preliminary data.</text>
</comment>
<dbReference type="PANTHER" id="PTHR31908">
    <property type="entry name" value="PROTEIN CROWDED NUCLEI 4"/>
    <property type="match status" value="1"/>
</dbReference>
<evidence type="ECO:0000256" key="3">
    <source>
        <dbReference type="ARBA" id="ARBA00024186"/>
    </source>
</evidence>
<name>A0A5B6VYC6_9ROSI</name>
<feature type="compositionally biased region" description="Basic and acidic residues" evidence="6">
    <location>
        <begin position="1133"/>
        <end position="1156"/>
    </location>
</feature>
<feature type="coiled-coil region" evidence="5">
    <location>
        <begin position="332"/>
        <end position="373"/>
    </location>
</feature>
<feature type="region of interest" description="Disordered" evidence="6">
    <location>
        <begin position="1088"/>
        <end position="1165"/>
    </location>
</feature>
<evidence type="ECO:0000313" key="7">
    <source>
        <dbReference type="EMBL" id="KAA3474083.1"/>
    </source>
</evidence>
<dbReference type="GO" id="GO:0006997">
    <property type="term" value="P:nucleus organization"/>
    <property type="evidence" value="ECO:0007669"/>
    <property type="project" value="InterPro"/>
</dbReference>
<keyword evidence="8" id="KW-1185">Reference proteome</keyword>
<comment type="similarity">
    <text evidence="4">Belongs to the CRWN family.</text>
</comment>
<dbReference type="GO" id="GO:0005652">
    <property type="term" value="C:nuclear lamina"/>
    <property type="evidence" value="ECO:0007669"/>
    <property type="project" value="UniProtKB-SubCell"/>
</dbReference>
<protein>
    <submittedName>
        <fullName evidence="7">Protein CROWDED NUCLEI 4-like</fullName>
    </submittedName>
</protein>
<dbReference type="Proteomes" id="UP000325315">
    <property type="component" value="Unassembled WGS sequence"/>
</dbReference>